<proteinExistence type="predicted"/>
<dbReference type="RefSeq" id="WP_005436316.1">
    <property type="nucleotide sequence ID" value="NZ_JH815519.1"/>
</dbReference>
<evidence type="ECO:0000259" key="1">
    <source>
        <dbReference type="Pfam" id="PF14353"/>
    </source>
</evidence>
<protein>
    <recommendedName>
        <fullName evidence="1">CpXC domain-containing protein</fullName>
    </recommendedName>
</protein>
<keyword evidence="3" id="KW-1185">Reference proteome</keyword>
<feature type="domain" description="CpXC" evidence="1">
    <location>
        <begin position="10"/>
        <end position="137"/>
    </location>
</feature>
<name>K1JFZ9_9BURK</name>
<dbReference type="AlphaFoldDB" id="K1JFZ9"/>
<dbReference type="PATRIC" id="fig|742823.3.peg.1831"/>
<dbReference type="InterPro" id="IPR025682">
    <property type="entry name" value="CpXC_dom"/>
</dbReference>
<evidence type="ECO:0000313" key="2">
    <source>
        <dbReference type="EMBL" id="EKB30535.1"/>
    </source>
</evidence>
<organism evidence="2 3">
    <name type="scientific">Sutterella wadsworthensis 2_1_59BFAA</name>
    <dbReference type="NCBI Taxonomy" id="742823"/>
    <lineage>
        <taxon>Bacteria</taxon>
        <taxon>Pseudomonadati</taxon>
        <taxon>Pseudomonadota</taxon>
        <taxon>Betaproteobacteria</taxon>
        <taxon>Burkholderiales</taxon>
        <taxon>Sutterellaceae</taxon>
        <taxon>Sutterella</taxon>
    </lineage>
</organism>
<dbReference type="EMBL" id="ADMG01000039">
    <property type="protein sequence ID" value="EKB30535.1"/>
    <property type="molecule type" value="Genomic_DNA"/>
</dbReference>
<sequence length="221" mass="25445">MADHHDEEAACPKCGGTITFTLWENLVAEKYPEAAEKLMRGELFAYECPHCHATGNGYYPLRFTDMTAKVMVDYPATTDLRVAGEMVNEFREKQKLFAETGFPLDYDYRVVIDPNALVEKAQIFAAGLDDRVIEVVKCFMTDAFLAENRFYRKVQLRFLKGSPEHSFYVLGTEGEVLTRILLDMDYYAMVRDVMKLDEIDEAVVNEAWADDYIRSHIDDFQ</sequence>
<comment type="caution">
    <text evidence="2">The sequence shown here is derived from an EMBL/GenBank/DDBJ whole genome shotgun (WGS) entry which is preliminary data.</text>
</comment>
<dbReference type="STRING" id="742823.HMPREF9465_01833"/>
<evidence type="ECO:0000313" key="3">
    <source>
        <dbReference type="Proteomes" id="UP000005835"/>
    </source>
</evidence>
<gene>
    <name evidence="2" type="ORF">HMPREF9465_01833</name>
</gene>
<dbReference type="Pfam" id="PF14353">
    <property type="entry name" value="CpXC"/>
    <property type="match status" value="1"/>
</dbReference>
<dbReference type="Proteomes" id="UP000005835">
    <property type="component" value="Unassembled WGS sequence"/>
</dbReference>
<accession>K1JFZ9</accession>
<dbReference type="HOGENOM" id="CLU_109345_1_0_4"/>
<reference evidence="2 3" key="1">
    <citation type="submission" date="2012-05" db="EMBL/GenBank/DDBJ databases">
        <title>The Genome Sequence of Sutterella wadsworthensis 2_1_59BFAA.</title>
        <authorList>
            <consortium name="The Broad Institute Genome Sequencing Platform"/>
            <person name="Earl A."/>
            <person name="Ward D."/>
            <person name="Feldgarden M."/>
            <person name="Gevers D."/>
            <person name="Daigneault M."/>
            <person name="Strauss J."/>
            <person name="Allen-Vercoe E."/>
            <person name="Walker B."/>
            <person name="Young S.K."/>
            <person name="Zeng Q."/>
            <person name="Gargeya S."/>
            <person name="Fitzgerald M."/>
            <person name="Haas B."/>
            <person name="Abouelleil A."/>
            <person name="Alvarado L."/>
            <person name="Arachchi H.M."/>
            <person name="Berlin A.M."/>
            <person name="Chapman S.B."/>
            <person name="Goldberg J."/>
            <person name="Griggs A."/>
            <person name="Gujja S."/>
            <person name="Hansen M."/>
            <person name="Howarth C."/>
            <person name="Imamovic A."/>
            <person name="Larimer J."/>
            <person name="McCowen C."/>
            <person name="Montmayeur A."/>
            <person name="Murphy C."/>
            <person name="Neiman D."/>
            <person name="Pearson M."/>
            <person name="Priest M."/>
            <person name="Roberts A."/>
            <person name="Saif S."/>
            <person name="Shea T."/>
            <person name="Sisk P."/>
            <person name="Sykes S."/>
            <person name="Wortman J."/>
            <person name="Nusbaum C."/>
            <person name="Birren B."/>
        </authorList>
    </citation>
    <scope>NUCLEOTIDE SEQUENCE [LARGE SCALE GENOMIC DNA]</scope>
    <source>
        <strain evidence="2 3">2_1_59BFAA</strain>
    </source>
</reference>